<protein>
    <submittedName>
        <fullName evidence="2">Uncharacterized protein</fullName>
    </submittedName>
</protein>
<dbReference type="EMBL" id="JAEHOD010000033">
    <property type="protein sequence ID" value="KAG2442135.1"/>
    <property type="molecule type" value="Genomic_DNA"/>
</dbReference>
<reference evidence="2" key="1">
    <citation type="journal article" date="2020" name="bioRxiv">
        <title>Comparative genomics of Chlamydomonas.</title>
        <authorList>
            <person name="Craig R.J."/>
            <person name="Hasan A.R."/>
            <person name="Ness R.W."/>
            <person name="Keightley P.D."/>
        </authorList>
    </citation>
    <scope>NUCLEOTIDE SEQUENCE</scope>
    <source>
        <strain evidence="2">CCAP 11/173</strain>
    </source>
</reference>
<dbReference type="AlphaFoldDB" id="A0A835W7C0"/>
<keyword evidence="3" id="KW-1185">Reference proteome</keyword>
<sequence length="415" mass="41331">MHKAICSEASQRGSERGLSSAGATRQPQQGLPPLAARARLFPARAYSRSADVGGSSLPTRGTASSSRDFIATDVVTGARAELAAAAPDRHHSHQPSAPTTSHHHQHQQPPVHHPHDDFSHAHTSATSPASGSVRLTGGSHTRPANSSLAAHGCYRVVGPARICKRGDTLVAHLFPGGRLELLDRDGNATSLGAVPPHIAAAAVLPYNDGSGGGSSTTATVVPMPYTDAYTVQQPYAVVPPLAGVPAGAAGPGSAEDTAAWSAGGSLFSIADEDVPAAAAVAGCTPAAAAAAAAVAAAPLISSGVGGGIGSCCSAGMAPAAAAAGRGFPAPGSPELAAAAQRVVEECVLVAAHVELGGSASSVDLVDLDLQPAVHHLNGHTYLSVRCMPPSAVIELAADAQLCHPINMTPPADTCC</sequence>
<accession>A0A835W7C0</accession>
<feature type="region of interest" description="Disordered" evidence="1">
    <location>
        <begin position="1"/>
        <end position="37"/>
    </location>
</feature>
<evidence type="ECO:0000313" key="3">
    <source>
        <dbReference type="Proteomes" id="UP000613740"/>
    </source>
</evidence>
<evidence type="ECO:0000256" key="1">
    <source>
        <dbReference type="SAM" id="MobiDB-lite"/>
    </source>
</evidence>
<name>A0A835W7C0_9CHLO</name>
<dbReference type="OrthoDB" id="542465at2759"/>
<feature type="compositionally biased region" description="Low complexity" evidence="1">
    <location>
        <begin position="121"/>
        <end position="132"/>
    </location>
</feature>
<proteinExistence type="predicted"/>
<comment type="caution">
    <text evidence="2">The sequence shown here is derived from an EMBL/GenBank/DDBJ whole genome shotgun (WGS) entry which is preliminary data.</text>
</comment>
<organism evidence="2 3">
    <name type="scientific">Chlamydomonas schloesseri</name>
    <dbReference type="NCBI Taxonomy" id="2026947"/>
    <lineage>
        <taxon>Eukaryota</taxon>
        <taxon>Viridiplantae</taxon>
        <taxon>Chlorophyta</taxon>
        <taxon>core chlorophytes</taxon>
        <taxon>Chlorophyceae</taxon>
        <taxon>CS clade</taxon>
        <taxon>Chlamydomonadales</taxon>
        <taxon>Chlamydomonadaceae</taxon>
        <taxon>Chlamydomonas</taxon>
    </lineage>
</organism>
<dbReference type="Proteomes" id="UP000613740">
    <property type="component" value="Unassembled WGS sequence"/>
</dbReference>
<gene>
    <name evidence="2" type="ORF">HYH02_009623</name>
</gene>
<feature type="region of interest" description="Disordered" evidence="1">
    <location>
        <begin position="84"/>
        <end position="146"/>
    </location>
</feature>
<evidence type="ECO:0000313" key="2">
    <source>
        <dbReference type="EMBL" id="KAG2442135.1"/>
    </source>
</evidence>